<accession>A0A8S2J645</accession>
<dbReference type="InterPro" id="IPR001304">
    <property type="entry name" value="C-type_lectin-like"/>
</dbReference>
<dbReference type="PANTHER" id="PTHR22803">
    <property type="entry name" value="MANNOSE, PHOSPHOLIPASE, LECTIN RECEPTOR RELATED"/>
    <property type="match status" value="1"/>
</dbReference>
<evidence type="ECO:0000313" key="4">
    <source>
        <dbReference type="Proteomes" id="UP000682733"/>
    </source>
</evidence>
<evidence type="ECO:0000259" key="1">
    <source>
        <dbReference type="PROSITE" id="PS50041"/>
    </source>
</evidence>
<evidence type="ECO:0000313" key="2">
    <source>
        <dbReference type="EMBL" id="CAF1020383.1"/>
    </source>
</evidence>
<name>A0A8S2J645_9BILA</name>
<gene>
    <name evidence="2" type="ORF">OVA965_LOCUS15474</name>
    <name evidence="3" type="ORF">TMI583_LOCUS15482</name>
</gene>
<dbReference type="Gene3D" id="3.10.100.10">
    <property type="entry name" value="Mannose-Binding Protein A, subunit A"/>
    <property type="match status" value="1"/>
</dbReference>
<comment type="caution">
    <text evidence="3">The sequence shown here is derived from an EMBL/GenBank/DDBJ whole genome shotgun (WGS) entry which is preliminary data.</text>
</comment>
<dbReference type="PROSITE" id="PS50041">
    <property type="entry name" value="C_TYPE_LECTIN_2"/>
    <property type="match status" value="1"/>
</dbReference>
<dbReference type="Proteomes" id="UP000682733">
    <property type="component" value="Unassembled WGS sequence"/>
</dbReference>
<dbReference type="AlphaFoldDB" id="A0A8S2J645"/>
<protein>
    <recommendedName>
        <fullName evidence="1">C-type lectin domain-containing protein</fullName>
    </recommendedName>
</protein>
<organism evidence="3 4">
    <name type="scientific">Didymodactylos carnosus</name>
    <dbReference type="NCBI Taxonomy" id="1234261"/>
    <lineage>
        <taxon>Eukaryota</taxon>
        <taxon>Metazoa</taxon>
        <taxon>Spiralia</taxon>
        <taxon>Gnathifera</taxon>
        <taxon>Rotifera</taxon>
        <taxon>Eurotatoria</taxon>
        <taxon>Bdelloidea</taxon>
        <taxon>Philodinida</taxon>
        <taxon>Philodinidae</taxon>
        <taxon>Didymodactylos</taxon>
    </lineage>
</organism>
<dbReference type="InterPro" id="IPR016186">
    <property type="entry name" value="C-type_lectin-like/link_sf"/>
</dbReference>
<proteinExistence type="predicted"/>
<dbReference type="Proteomes" id="UP000677228">
    <property type="component" value="Unassembled WGS sequence"/>
</dbReference>
<dbReference type="EMBL" id="CAJNOK010006970">
    <property type="protein sequence ID" value="CAF1020383.1"/>
    <property type="molecule type" value="Genomic_DNA"/>
</dbReference>
<dbReference type="InterPro" id="IPR050111">
    <property type="entry name" value="C-type_lectin/snaclec_domain"/>
</dbReference>
<reference evidence="3" key="1">
    <citation type="submission" date="2021-02" db="EMBL/GenBank/DDBJ databases">
        <authorList>
            <person name="Nowell W R."/>
        </authorList>
    </citation>
    <scope>NUCLEOTIDE SEQUENCE</scope>
</reference>
<sequence length="341" mass="37720">MRNSVGPESLVHIPLTLTPARRSASNLALSPTLFFNNKNQNDITHQNNKPSTAFLQNQHSGTDLKLPLDTPFESEAAKVIVRDNRRLSQILSRTGPNLKQPRSSAMHSVFDLSMFRSINNNSSAGSLFSKSSTSWTSTSAQNADQNMSSIKWIRYRFNGIINLSASLLKINDGQQSTLYKTVSSYDLSLTADEGSPTTLSNGTFNTTCTSNTNCNEALLLQCINGLCECPGVTATNDTWFWNGTYCVVCPALWLNYELYCYYLSQTSATWSNGRTWCLSNGADLLVIKTKDEWNFIQPYAASIIGSYVHDLLLKGGVFSWVDSTMLTFTCTNNNDIDNDGP</sequence>
<dbReference type="SUPFAM" id="SSF56436">
    <property type="entry name" value="C-type lectin-like"/>
    <property type="match status" value="1"/>
</dbReference>
<feature type="domain" description="C-type lectin" evidence="1">
    <location>
        <begin position="256"/>
        <end position="329"/>
    </location>
</feature>
<dbReference type="EMBL" id="CAJOBA010006980">
    <property type="protein sequence ID" value="CAF3789036.1"/>
    <property type="molecule type" value="Genomic_DNA"/>
</dbReference>
<evidence type="ECO:0000313" key="3">
    <source>
        <dbReference type="EMBL" id="CAF3789036.1"/>
    </source>
</evidence>
<dbReference type="InterPro" id="IPR016187">
    <property type="entry name" value="CTDL_fold"/>
</dbReference>